<dbReference type="InterPro" id="IPR007300">
    <property type="entry name" value="CidB/LrgB"/>
</dbReference>
<evidence type="ECO:0000256" key="3">
    <source>
        <dbReference type="ARBA" id="ARBA00022989"/>
    </source>
</evidence>
<accession>A0A2H5FHV1</accession>
<evidence type="ECO:0000256" key="1">
    <source>
        <dbReference type="ARBA" id="ARBA00004141"/>
    </source>
</evidence>
<keyword evidence="4" id="KW-0472">Membrane</keyword>
<dbReference type="EMBL" id="CP025491">
    <property type="protein sequence ID" value="AUH71099.1"/>
    <property type="molecule type" value="Genomic_DNA"/>
</dbReference>
<keyword evidence="3" id="KW-1133">Transmembrane helix</keyword>
<sequence>MPSHILSEPVIQALFWSTLTITIYYISKKLYNKWPFWWLMPLTFAPLILASLVSLLDVNYQDYLSGTRWLVQLIGPATVAFAIPIYEQHALIRQHWPILLIGVIAGSATSLLSSWLLASLIGLDEQIRLSLLPHSISTPFALEASRSIGAPAELTALFVVITGILGAIIGDILLKYVSCHSSLARGALFGAGAHSAGTAQARKIGNTEGAIASLVMILSGLFNIILLPFMNHFLMRG</sequence>
<dbReference type="PANTHER" id="PTHR30249">
    <property type="entry name" value="PUTATIVE SEROTONIN TRANSPORTER"/>
    <property type="match status" value="1"/>
</dbReference>
<reference evidence="5 6" key="1">
    <citation type="submission" date="2017-12" db="EMBL/GenBank/DDBJ databases">
        <title>Legionella sainthelensi LA01-117, whole genome sequence of a clinical isolate from New Zealand.</title>
        <authorList>
            <person name="Cree S.L."/>
            <person name="Slow S."/>
            <person name="Kennedy M.A."/>
            <person name="Murdoch D.R."/>
            <person name="Biggs P.J."/>
            <person name="Anderson T."/>
        </authorList>
    </citation>
    <scope>NUCLEOTIDE SEQUENCE [LARGE SCALE GENOMIC DNA]</scope>
    <source>
        <strain evidence="5 6">LA01-117</strain>
    </source>
</reference>
<organism evidence="5 6">
    <name type="scientific">Legionella sainthelensi</name>
    <dbReference type="NCBI Taxonomy" id="28087"/>
    <lineage>
        <taxon>Bacteria</taxon>
        <taxon>Pseudomonadati</taxon>
        <taxon>Pseudomonadota</taxon>
        <taxon>Gammaproteobacteria</taxon>
        <taxon>Legionellales</taxon>
        <taxon>Legionellaceae</taxon>
        <taxon>Legionella</taxon>
    </lineage>
</organism>
<name>A0A2H5FHV1_9GAMM</name>
<evidence type="ECO:0000256" key="4">
    <source>
        <dbReference type="ARBA" id="ARBA00023136"/>
    </source>
</evidence>
<evidence type="ECO:0000313" key="5">
    <source>
        <dbReference type="EMBL" id="AUH71099.1"/>
    </source>
</evidence>
<keyword evidence="6" id="KW-1185">Reference proteome</keyword>
<dbReference type="GO" id="GO:0016787">
    <property type="term" value="F:hydrolase activity"/>
    <property type="evidence" value="ECO:0007669"/>
    <property type="project" value="UniProtKB-KW"/>
</dbReference>
<gene>
    <name evidence="5" type="ORF">CAB17_02755</name>
</gene>
<protein>
    <submittedName>
        <fullName evidence="5">Murein hydrolase effector protein LrgB</fullName>
    </submittedName>
</protein>
<dbReference type="Pfam" id="PF04172">
    <property type="entry name" value="LrgB"/>
    <property type="match status" value="1"/>
</dbReference>
<dbReference type="Proteomes" id="UP000234343">
    <property type="component" value="Chromosome"/>
</dbReference>
<dbReference type="KEGG" id="lsh:CAB17_02755"/>
<keyword evidence="5" id="KW-0378">Hydrolase</keyword>
<evidence type="ECO:0000313" key="6">
    <source>
        <dbReference type="Proteomes" id="UP000234343"/>
    </source>
</evidence>
<proteinExistence type="predicted"/>
<dbReference type="RefSeq" id="WP_101898864.1">
    <property type="nucleotide sequence ID" value="NZ_CP025491.2"/>
</dbReference>
<keyword evidence="2" id="KW-0812">Transmembrane</keyword>
<evidence type="ECO:0000256" key="2">
    <source>
        <dbReference type="ARBA" id="ARBA00022692"/>
    </source>
</evidence>
<dbReference type="AlphaFoldDB" id="A0A2H5FHV1"/>
<dbReference type="GO" id="GO:0016020">
    <property type="term" value="C:membrane"/>
    <property type="evidence" value="ECO:0007669"/>
    <property type="project" value="UniProtKB-SubCell"/>
</dbReference>
<comment type="subcellular location">
    <subcellularLocation>
        <location evidence="1">Membrane</location>
        <topology evidence="1">Multi-pass membrane protein</topology>
    </subcellularLocation>
</comment>
<dbReference type="PANTHER" id="PTHR30249:SF16">
    <property type="entry name" value="INNER MEMBRANE PROTEIN"/>
    <property type="match status" value="1"/>
</dbReference>